<accession>A0A150LQ69</accession>
<organism evidence="2 3">
    <name type="scientific">Caldibacillus debilis</name>
    <dbReference type="NCBI Taxonomy" id="301148"/>
    <lineage>
        <taxon>Bacteria</taxon>
        <taxon>Bacillati</taxon>
        <taxon>Bacillota</taxon>
        <taxon>Bacilli</taxon>
        <taxon>Bacillales</taxon>
        <taxon>Bacillaceae</taxon>
        <taxon>Caldibacillus</taxon>
    </lineage>
</organism>
<gene>
    <name evidence="2" type="ORF">B4135_2860</name>
</gene>
<comment type="caution">
    <text evidence="2">The sequence shown here is derived from an EMBL/GenBank/DDBJ whole genome shotgun (WGS) entry which is preliminary data.</text>
</comment>
<evidence type="ECO:0000256" key="1">
    <source>
        <dbReference type="SAM" id="MobiDB-lite"/>
    </source>
</evidence>
<feature type="region of interest" description="Disordered" evidence="1">
    <location>
        <begin position="20"/>
        <end position="51"/>
    </location>
</feature>
<evidence type="ECO:0000313" key="3">
    <source>
        <dbReference type="Proteomes" id="UP000075683"/>
    </source>
</evidence>
<protein>
    <submittedName>
        <fullName evidence="2">Uncharacterized protein</fullName>
    </submittedName>
</protein>
<dbReference type="AlphaFoldDB" id="A0A150LQ69"/>
<sequence length="112" mass="12147">MKREGAFAANRFEGAIRTKIGQPVFGPSPGRKDREKIGFNRPATDEEVGKFQGSGYGARMAARDLFPSRPEFGFRPIIPSDGGEKRRRAIVKDKGGEGAAVGLRLCPRGPSE</sequence>
<dbReference type="STRING" id="301148.B4135_2860"/>
<dbReference type="EMBL" id="LQYT01000073">
    <property type="protein sequence ID" value="KYD14433.1"/>
    <property type="molecule type" value="Genomic_DNA"/>
</dbReference>
<reference evidence="2 3" key="1">
    <citation type="submission" date="2016-01" db="EMBL/GenBank/DDBJ databases">
        <title>Draft Genome Sequences of Seven Thermophilic Sporeformers Isolated from Foods.</title>
        <authorList>
            <person name="Berendsen E.M."/>
            <person name="Wells-Bennik M.H."/>
            <person name="Krawcyk A.O."/>
            <person name="De Jong A."/>
            <person name="Holsappel S."/>
            <person name="Eijlander R.T."/>
            <person name="Kuipers O.P."/>
        </authorList>
    </citation>
    <scope>NUCLEOTIDE SEQUENCE [LARGE SCALE GENOMIC DNA]</scope>
    <source>
        <strain evidence="2 3">B4135</strain>
    </source>
</reference>
<evidence type="ECO:0000313" key="2">
    <source>
        <dbReference type="EMBL" id="KYD14433.1"/>
    </source>
</evidence>
<proteinExistence type="predicted"/>
<dbReference type="Proteomes" id="UP000075683">
    <property type="component" value="Unassembled WGS sequence"/>
</dbReference>
<name>A0A150LQ69_9BACI</name>
<feature type="compositionally biased region" description="Basic and acidic residues" evidence="1">
    <location>
        <begin position="30"/>
        <end position="49"/>
    </location>
</feature>